<feature type="non-terminal residue" evidence="1">
    <location>
        <position position="1"/>
    </location>
</feature>
<reference evidence="1" key="1">
    <citation type="submission" date="2020-02" db="EMBL/GenBank/DDBJ databases">
        <authorList>
            <person name="Meier V. D."/>
        </authorList>
    </citation>
    <scope>NUCLEOTIDE SEQUENCE</scope>
    <source>
        <strain evidence="1">AVDCRST_MAG42</strain>
    </source>
</reference>
<protein>
    <submittedName>
        <fullName evidence="1">Uncharacterized protein</fullName>
    </submittedName>
</protein>
<feature type="non-terminal residue" evidence="1">
    <location>
        <position position="69"/>
    </location>
</feature>
<proteinExistence type="predicted"/>
<dbReference type="AlphaFoldDB" id="A0A6J4HGF4"/>
<name>A0A6J4HGF4_9BACT</name>
<accession>A0A6J4HGF4</accession>
<gene>
    <name evidence="1" type="ORF">AVDCRST_MAG42-731</name>
</gene>
<evidence type="ECO:0000313" key="1">
    <source>
        <dbReference type="EMBL" id="CAA9224050.1"/>
    </source>
</evidence>
<dbReference type="EMBL" id="CADCTA010000043">
    <property type="protein sequence ID" value="CAA9224050.1"/>
    <property type="molecule type" value="Genomic_DNA"/>
</dbReference>
<sequence>ARSRQAFHDHRTGDCRDRCAALERLWQLDWPLTWRRPRRARQLRILLPDRHLHRHQRGAEPADVAVPAV</sequence>
<organism evidence="1">
    <name type="scientific">uncultured Chthoniobacterales bacterium</name>
    <dbReference type="NCBI Taxonomy" id="1836801"/>
    <lineage>
        <taxon>Bacteria</taxon>
        <taxon>Pseudomonadati</taxon>
        <taxon>Verrucomicrobiota</taxon>
        <taxon>Spartobacteria</taxon>
        <taxon>Chthoniobacterales</taxon>
        <taxon>environmental samples</taxon>
    </lineage>
</organism>